<dbReference type="Gene3D" id="3.30.450.40">
    <property type="match status" value="1"/>
</dbReference>
<dbReference type="STRING" id="431595.K3W654"/>
<sequence length="759" mass="85263">MDMHHSILQVHDAAPGGIVIKSPSGREKLVLTDEEICNDIFATIPKLHEAVARDTYGRRWKQKCRENGVDVFELETASGVAGDEDLDLVHAVVAKVELRCHLNEVLNVLVNEDSTEYQTTMQALCGKKFKRGENLFAQRRMFTAQNRVQAFDIVSQPNSSKSNGDLLENNPAHGLIAVKVATLRPKLSLKFKSKHRLKQRLALSSITQQYPGKDRAVHIIKTLPKSAHDQIIPAAERSALRRDLDHIAVGFNVQSTHRGGGSINHTTRVFAHGYASTTPPSSFGKMGSTKQLTSINAADLARHRDAVMNPEAKHVINLLTKSLRQFERVIRRRRFGFQSFIYFPMGYDDPILEKSCSICHKHFSFFRRDFFCQLCGHMCCNDCSQLHEVEARIGEVRKNRVCLKCVVRVDSCVFEDEELLKALGPIVVEVDDAQWLNDDNFYLADIDEDAETDTTSITSVTSSTGTNCSVDEIHDNLYSDDPTLRSQALDFLGQLVGPEAKTSQKKHYDFVDPAAAHQYYTKKQRRAKSGKRKQQTKKQRVLEDVENHLSQSLRDAKDKYHPEDFVVVGMERDYTLQFDSSKTRSADQPLPPRIARSKQVKRLQFIEESGVLKPSFDHAALDLIAEVAAKRMNCPMGFISVVDQDTFHAIGTYNVPPEVFNLPLENNVCVHQVHGEKPLVLKNPQRDMRFSQMPCVQDLGVKFYAGFPIRGPEGNVVASLCAADAVPHNNITTKDYVTMEALAQLASELVVPSARQQKS</sequence>
<dbReference type="HOGENOM" id="CLU_012148_0_0_1"/>
<dbReference type="InterPro" id="IPR000306">
    <property type="entry name" value="Znf_FYVE"/>
</dbReference>
<evidence type="ECO:0000259" key="6">
    <source>
        <dbReference type="PROSITE" id="PS50178"/>
    </source>
</evidence>
<dbReference type="Pfam" id="PF01363">
    <property type="entry name" value="FYVE"/>
    <property type="match status" value="1"/>
</dbReference>
<dbReference type="InterPro" id="IPR017455">
    <property type="entry name" value="Znf_FYVE-rel"/>
</dbReference>
<feature type="domain" description="FYVE-type" evidence="6">
    <location>
        <begin position="356"/>
        <end position="410"/>
    </location>
</feature>
<evidence type="ECO:0000256" key="2">
    <source>
        <dbReference type="ARBA" id="ARBA00022771"/>
    </source>
</evidence>
<dbReference type="EnsemblProtists" id="PYU1_T000445">
    <property type="protein sequence ID" value="PYU1_T000445"/>
    <property type="gene ID" value="PYU1_G000445"/>
</dbReference>
<evidence type="ECO:0000256" key="3">
    <source>
        <dbReference type="ARBA" id="ARBA00022833"/>
    </source>
</evidence>
<dbReference type="eggNOG" id="ENOG502SHBY">
    <property type="taxonomic scope" value="Eukaryota"/>
</dbReference>
<dbReference type="GO" id="GO:0008270">
    <property type="term" value="F:zinc ion binding"/>
    <property type="evidence" value="ECO:0007669"/>
    <property type="project" value="UniProtKB-KW"/>
</dbReference>
<accession>K3W654</accession>
<organism evidence="7 8">
    <name type="scientific">Globisporangium ultimum (strain ATCC 200006 / CBS 805.95 / DAOM BR144)</name>
    <name type="common">Pythium ultimum</name>
    <dbReference type="NCBI Taxonomy" id="431595"/>
    <lineage>
        <taxon>Eukaryota</taxon>
        <taxon>Sar</taxon>
        <taxon>Stramenopiles</taxon>
        <taxon>Oomycota</taxon>
        <taxon>Peronosporomycetes</taxon>
        <taxon>Pythiales</taxon>
        <taxon>Pythiaceae</taxon>
        <taxon>Globisporangium</taxon>
    </lineage>
</organism>
<protein>
    <recommendedName>
        <fullName evidence="6">FYVE-type domain-containing protein</fullName>
    </recommendedName>
</protein>
<dbReference type="OMA" id="FHIQSTH"/>
<dbReference type="SUPFAM" id="SSF55781">
    <property type="entry name" value="GAF domain-like"/>
    <property type="match status" value="1"/>
</dbReference>
<dbReference type="InterPro" id="IPR013083">
    <property type="entry name" value="Znf_RING/FYVE/PHD"/>
</dbReference>
<reference evidence="7" key="3">
    <citation type="submission" date="2015-02" db="UniProtKB">
        <authorList>
            <consortium name="EnsemblProtists"/>
        </authorList>
    </citation>
    <scope>IDENTIFICATION</scope>
    <source>
        <strain evidence="7">DAOM BR144</strain>
    </source>
</reference>
<evidence type="ECO:0000313" key="8">
    <source>
        <dbReference type="Proteomes" id="UP000019132"/>
    </source>
</evidence>
<reference evidence="8" key="1">
    <citation type="journal article" date="2010" name="Genome Biol.">
        <title>Genome sequence of the necrotrophic plant pathogen Pythium ultimum reveals original pathogenicity mechanisms and effector repertoire.</title>
        <authorList>
            <person name="Levesque C.A."/>
            <person name="Brouwer H."/>
            <person name="Cano L."/>
            <person name="Hamilton J.P."/>
            <person name="Holt C."/>
            <person name="Huitema E."/>
            <person name="Raffaele S."/>
            <person name="Robideau G.P."/>
            <person name="Thines M."/>
            <person name="Win J."/>
            <person name="Zerillo M.M."/>
            <person name="Beakes G.W."/>
            <person name="Boore J.L."/>
            <person name="Busam D."/>
            <person name="Dumas B."/>
            <person name="Ferriera S."/>
            <person name="Fuerstenberg S.I."/>
            <person name="Gachon C.M."/>
            <person name="Gaulin E."/>
            <person name="Govers F."/>
            <person name="Grenville-Briggs L."/>
            <person name="Horner N."/>
            <person name="Hostetler J."/>
            <person name="Jiang R.H."/>
            <person name="Johnson J."/>
            <person name="Krajaejun T."/>
            <person name="Lin H."/>
            <person name="Meijer H.J."/>
            <person name="Moore B."/>
            <person name="Morris P."/>
            <person name="Phuntmart V."/>
            <person name="Puiu D."/>
            <person name="Shetty J."/>
            <person name="Stajich J.E."/>
            <person name="Tripathy S."/>
            <person name="Wawra S."/>
            <person name="van West P."/>
            <person name="Whitty B.R."/>
            <person name="Coutinho P.M."/>
            <person name="Henrissat B."/>
            <person name="Martin F."/>
            <person name="Thomas P.D."/>
            <person name="Tyler B.M."/>
            <person name="De Vries R.P."/>
            <person name="Kamoun S."/>
            <person name="Yandell M."/>
            <person name="Tisserat N."/>
            <person name="Buell C.R."/>
        </authorList>
    </citation>
    <scope>NUCLEOTIDE SEQUENCE</scope>
    <source>
        <strain evidence="8">DAOM:BR144</strain>
    </source>
</reference>
<evidence type="ECO:0000256" key="5">
    <source>
        <dbReference type="SAM" id="MobiDB-lite"/>
    </source>
</evidence>
<keyword evidence="8" id="KW-1185">Reference proteome</keyword>
<proteinExistence type="predicted"/>
<feature type="compositionally biased region" description="Basic residues" evidence="5">
    <location>
        <begin position="522"/>
        <end position="539"/>
    </location>
</feature>
<evidence type="ECO:0000256" key="1">
    <source>
        <dbReference type="ARBA" id="ARBA00022723"/>
    </source>
</evidence>
<dbReference type="VEuPathDB" id="FungiDB:PYU1_G000445"/>
<dbReference type="Proteomes" id="UP000019132">
    <property type="component" value="Unassembled WGS sequence"/>
</dbReference>
<dbReference type="AlphaFoldDB" id="K3W654"/>
<dbReference type="InterPro" id="IPR029016">
    <property type="entry name" value="GAF-like_dom_sf"/>
</dbReference>
<dbReference type="PANTHER" id="PTHR43102:SF2">
    <property type="entry name" value="GAF DOMAIN-CONTAINING PROTEIN"/>
    <property type="match status" value="1"/>
</dbReference>
<dbReference type="Gene3D" id="3.30.40.10">
    <property type="entry name" value="Zinc/RING finger domain, C3HC4 (zinc finger)"/>
    <property type="match status" value="1"/>
</dbReference>
<dbReference type="EMBL" id="GL376636">
    <property type="status" value="NOT_ANNOTATED_CDS"/>
    <property type="molecule type" value="Genomic_DNA"/>
</dbReference>
<dbReference type="Pfam" id="PF01590">
    <property type="entry name" value="GAF"/>
    <property type="match status" value="1"/>
</dbReference>
<reference evidence="8" key="2">
    <citation type="submission" date="2010-04" db="EMBL/GenBank/DDBJ databases">
        <authorList>
            <person name="Buell R."/>
            <person name="Hamilton J."/>
            <person name="Hostetler J."/>
        </authorList>
    </citation>
    <scope>NUCLEOTIDE SEQUENCE [LARGE SCALE GENOMIC DNA]</scope>
    <source>
        <strain evidence="8">DAOM:BR144</strain>
    </source>
</reference>
<dbReference type="InterPro" id="IPR003018">
    <property type="entry name" value="GAF"/>
</dbReference>
<name>K3W654_GLOUD</name>
<dbReference type="InParanoid" id="K3W654"/>
<dbReference type="CDD" id="cd00065">
    <property type="entry name" value="FYVE_like_SF"/>
    <property type="match status" value="1"/>
</dbReference>
<dbReference type="InterPro" id="IPR011011">
    <property type="entry name" value="Znf_FYVE_PHD"/>
</dbReference>
<dbReference type="PANTHER" id="PTHR43102">
    <property type="entry name" value="SLR1143 PROTEIN"/>
    <property type="match status" value="1"/>
</dbReference>
<keyword evidence="1" id="KW-0479">Metal-binding</keyword>
<keyword evidence="3" id="KW-0862">Zinc</keyword>
<evidence type="ECO:0000313" key="7">
    <source>
        <dbReference type="EnsemblProtists" id="PYU1_T000445"/>
    </source>
</evidence>
<evidence type="ECO:0000256" key="4">
    <source>
        <dbReference type="PROSITE-ProRule" id="PRU00091"/>
    </source>
</evidence>
<keyword evidence="2 4" id="KW-0863">Zinc-finger</keyword>
<dbReference type="SUPFAM" id="SSF57903">
    <property type="entry name" value="FYVE/PHD zinc finger"/>
    <property type="match status" value="1"/>
</dbReference>
<dbReference type="PROSITE" id="PS50178">
    <property type="entry name" value="ZF_FYVE"/>
    <property type="match status" value="1"/>
</dbReference>
<feature type="region of interest" description="Disordered" evidence="5">
    <location>
        <begin position="522"/>
        <end position="542"/>
    </location>
</feature>